<protein>
    <submittedName>
        <fullName evidence="6">Uncharacterized protein</fullName>
    </submittedName>
</protein>
<keyword evidence="7" id="KW-1185">Reference proteome</keyword>
<dbReference type="PANTHER" id="PTHR45626:SF22">
    <property type="entry name" value="DNA REPAIR PROTEIN RAD5"/>
    <property type="match status" value="1"/>
</dbReference>
<dbReference type="InterPro" id="IPR038718">
    <property type="entry name" value="SNF2-like_sf"/>
</dbReference>
<dbReference type="Gene3D" id="3.40.50.300">
    <property type="entry name" value="P-loop containing nucleotide triphosphate hydrolases"/>
    <property type="match status" value="1"/>
</dbReference>
<dbReference type="InterPro" id="IPR049730">
    <property type="entry name" value="SNF2/RAD54-like_C"/>
</dbReference>
<evidence type="ECO:0000313" key="7">
    <source>
        <dbReference type="Proteomes" id="UP000007241"/>
    </source>
</evidence>
<dbReference type="GO" id="GO:0005524">
    <property type="term" value="F:ATP binding"/>
    <property type="evidence" value="ECO:0007669"/>
    <property type="project" value="UniProtKB-KW"/>
</dbReference>
<keyword evidence="1" id="KW-0547">Nucleotide-binding</keyword>
<dbReference type="GO" id="GO:0008094">
    <property type="term" value="F:ATP-dependent activity, acting on DNA"/>
    <property type="evidence" value="ECO:0000318"/>
    <property type="project" value="GO_Central"/>
</dbReference>
<feature type="domain" description="Helicase C-terminal" evidence="5">
    <location>
        <begin position="654"/>
        <end position="815"/>
    </location>
</feature>
<evidence type="ECO:0000256" key="3">
    <source>
        <dbReference type="ARBA" id="ARBA00022840"/>
    </source>
</evidence>
<dbReference type="Gene3D" id="3.40.50.10810">
    <property type="entry name" value="Tandem AAA-ATPase domain"/>
    <property type="match status" value="1"/>
</dbReference>
<evidence type="ECO:0000256" key="2">
    <source>
        <dbReference type="ARBA" id="ARBA00022801"/>
    </source>
</evidence>
<dbReference type="SUPFAM" id="SSF52540">
    <property type="entry name" value="P-loop containing nucleoside triphosphate hydrolases"/>
    <property type="match status" value="2"/>
</dbReference>
<dbReference type="SMART" id="SM00487">
    <property type="entry name" value="DEXDc"/>
    <property type="match status" value="1"/>
</dbReference>
<dbReference type="FunFam" id="3.40.50.300:FF:001472">
    <property type="entry name" value="SNF2 family N-terminal domain-domain-containing protein"/>
    <property type="match status" value="1"/>
</dbReference>
<dbReference type="InterPro" id="IPR027417">
    <property type="entry name" value="P-loop_NTPase"/>
</dbReference>
<dbReference type="OMA" id="MFEARNE"/>
<evidence type="ECO:0000313" key="6">
    <source>
        <dbReference type="EMBL" id="EGF83288.1"/>
    </source>
</evidence>
<dbReference type="GO" id="GO:0006281">
    <property type="term" value="P:DNA repair"/>
    <property type="evidence" value="ECO:0000318"/>
    <property type="project" value="GO_Central"/>
</dbReference>
<dbReference type="EMBL" id="GL882879">
    <property type="protein sequence ID" value="EGF83288.1"/>
    <property type="molecule type" value="Genomic_DNA"/>
</dbReference>
<dbReference type="OrthoDB" id="423559at2759"/>
<reference evidence="6 7" key="1">
    <citation type="submission" date="2009-12" db="EMBL/GenBank/DDBJ databases">
        <title>The draft genome of Batrachochytrium dendrobatidis.</title>
        <authorList>
            <consortium name="US DOE Joint Genome Institute (JGI-PGF)"/>
            <person name="Kuo A."/>
            <person name="Salamov A."/>
            <person name="Schmutz J."/>
            <person name="Lucas S."/>
            <person name="Pitluck S."/>
            <person name="Rosenblum E."/>
            <person name="Stajich J."/>
            <person name="Eisen M."/>
            <person name="Grigoriev I.V."/>
        </authorList>
    </citation>
    <scope>NUCLEOTIDE SEQUENCE [LARGE SCALE GENOMIC DNA]</scope>
    <source>
        <strain evidence="7">JAM81 / FGSC 10211</strain>
    </source>
</reference>
<dbReference type="STRING" id="684364.F4NVK4"/>
<dbReference type="RefSeq" id="XP_006676046.1">
    <property type="nucleotide sequence ID" value="XM_006675983.1"/>
</dbReference>
<proteinExistence type="predicted"/>
<accession>F4NVK4</accession>
<sequence length="825" mass="91751">MDNSVEVKTVIETNGGMKGKERQPSSVLPSTIIASTDSKNVSCVDSDAGIHSIVGQMKSIHIGQMKSIHIGQHRPVAMTKESMRSGKQSHYKDTQSGHSFQDWHQRRNQSAKYCKPVNGATQLSKASNTNGFDRSQPRHTCIVPAAAEKGGLDKAKQPISTAVGIGSKPWSSNASKLVKRADCSENAILSSKLDKRTAGSQSHLKPSIEASSASYQVVAPPELQLFAPKSTQWRSKGSNPLANRNKAFIINVPRNEPVMVAEAKSAMAFAIQNAPNQQHPAKKSTLIKSVIQSDALVTDSIKRFLETIQDSSLMPVLSEPKGFVGMLMPHQQAGLGWLVDREKNGPCHGSILADDMGLGKTIQTIALILECKPPESFKGRHATLIISPLAVIDQWRDEISDKTTPESQRIVVFHGSDRGKLIQKFNDANVVITTYDVLSADYKKLTNEAHIIKTRSTLVAKAAHYLPTRHRLCLTGTPLQNSIEDLFSIFQFLKQDPYSNYEVFKQKILKPLKSHILKDREAAMAQVKLVLRGLLLRRTKNTLVDGKPVVTLVSRELKTRLLDFTSKERAFYDGLLNSIKKEAKDQQGNILIYILKLRQACNHFSLIGSTADDEPIPDSIPTLSDLSKFLTNLKLEPTETKLDSLESTTVSSTKCDEVVRILAENQKNSNVSKTIVFSQFTSMLNVIQNALDETDILYCRYDGGMKRKEREQTLFHFKSSEKINVMLISTKCGAAGINLTCANFVILVDPWWNPMMEEQAIGRVHRIGQRNPVHVVRLVMKDTIEEKVMEKQKQKLDMIEGTIGMTNVSKDQSLTKQEWITMLFS</sequence>
<evidence type="ECO:0000259" key="5">
    <source>
        <dbReference type="PROSITE" id="PS51194"/>
    </source>
</evidence>
<dbReference type="PROSITE" id="PS51192">
    <property type="entry name" value="HELICASE_ATP_BIND_1"/>
    <property type="match status" value="1"/>
</dbReference>
<dbReference type="CDD" id="cd18008">
    <property type="entry name" value="DEXDc_SHPRH-like"/>
    <property type="match status" value="1"/>
</dbReference>
<dbReference type="InParanoid" id="F4NVK4"/>
<dbReference type="GO" id="GO:0005634">
    <property type="term" value="C:nucleus"/>
    <property type="evidence" value="ECO:0000318"/>
    <property type="project" value="GO_Central"/>
</dbReference>
<dbReference type="GO" id="GO:0016787">
    <property type="term" value="F:hydrolase activity"/>
    <property type="evidence" value="ECO:0007669"/>
    <property type="project" value="UniProtKB-KW"/>
</dbReference>
<dbReference type="CDD" id="cd18793">
    <property type="entry name" value="SF2_C_SNF"/>
    <property type="match status" value="1"/>
</dbReference>
<organism evidence="6 7">
    <name type="scientific">Batrachochytrium dendrobatidis (strain JAM81 / FGSC 10211)</name>
    <name type="common">Frog chytrid fungus</name>
    <dbReference type="NCBI Taxonomy" id="684364"/>
    <lineage>
        <taxon>Eukaryota</taxon>
        <taxon>Fungi</taxon>
        <taxon>Fungi incertae sedis</taxon>
        <taxon>Chytridiomycota</taxon>
        <taxon>Chytridiomycota incertae sedis</taxon>
        <taxon>Chytridiomycetes</taxon>
        <taxon>Rhizophydiales</taxon>
        <taxon>Rhizophydiales incertae sedis</taxon>
        <taxon>Batrachochytrium</taxon>
    </lineage>
</organism>
<dbReference type="InterPro" id="IPR050628">
    <property type="entry name" value="SNF2_RAD54_helicase_TF"/>
</dbReference>
<gene>
    <name evidence="6" type="ORF">BATDEDRAFT_84829</name>
</gene>
<dbReference type="Pfam" id="PF00271">
    <property type="entry name" value="Helicase_C"/>
    <property type="match status" value="1"/>
</dbReference>
<dbReference type="PROSITE" id="PS51194">
    <property type="entry name" value="HELICASE_CTER"/>
    <property type="match status" value="1"/>
</dbReference>
<dbReference type="InterPro" id="IPR000330">
    <property type="entry name" value="SNF2_N"/>
</dbReference>
<keyword evidence="3" id="KW-0067">ATP-binding</keyword>
<dbReference type="HOGENOM" id="CLU_343205_0_0_1"/>
<dbReference type="SMART" id="SM00490">
    <property type="entry name" value="HELICc"/>
    <property type="match status" value="1"/>
</dbReference>
<dbReference type="Proteomes" id="UP000007241">
    <property type="component" value="Unassembled WGS sequence"/>
</dbReference>
<keyword evidence="2" id="KW-0378">Hydrolase</keyword>
<dbReference type="Pfam" id="PF00176">
    <property type="entry name" value="SNF2-rel_dom"/>
    <property type="match status" value="1"/>
</dbReference>
<name>F4NVK4_BATDJ</name>
<dbReference type="AlphaFoldDB" id="F4NVK4"/>
<dbReference type="InterPro" id="IPR014001">
    <property type="entry name" value="Helicase_ATP-bd"/>
</dbReference>
<evidence type="ECO:0000259" key="4">
    <source>
        <dbReference type="PROSITE" id="PS51192"/>
    </source>
</evidence>
<feature type="domain" description="Helicase ATP-binding" evidence="4">
    <location>
        <begin position="341"/>
        <end position="496"/>
    </location>
</feature>
<dbReference type="InterPro" id="IPR001650">
    <property type="entry name" value="Helicase_C-like"/>
</dbReference>
<dbReference type="PANTHER" id="PTHR45626">
    <property type="entry name" value="TRANSCRIPTION TERMINATION FACTOR 2-RELATED"/>
    <property type="match status" value="1"/>
</dbReference>
<dbReference type="GeneID" id="18241857"/>
<evidence type="ECO:0000256" key="1">
    <source>
        <dbReference type="ARBA" id="ARBA00022741"/>
    </source>
</evidence>